<comment type="caution">
    <text evidence="3">The sequence shown here is derived from an EMBL/GenBank/DDBJ whole genome shotgun (WGS) entry which is preliminary data.</text>
</comment>
<dbReference type="AlphaFoldDB" id="A0A4Q4ZJB7"/>
<dbReference type="PANTHER" id="PTHR30204">
    <property type="entry name" value="REDOX-CYCLING DRUG-SENSING TRANSCRIPTIONAL ACTIVATOR SOXR"/>
    <property type="match status" value="1"/>
</dbReference>
<dbReference type="PANTHER" id="PTHR30204:SF93">
    <property type="entry name" value="HTH MERR-TYPE DOMAIN-CONTAINING PROTEIN"/>
    <property type="match status" value="1"/>
</dbReference>
<keyword evidence="1" id="KW-0238">DNA-binding</keyword>
<reference evidence="3 4" key="1">
    <citation type="submission" date="2019-01" db="EMBL/GenBank/DDBJ databases">
        <title>Nocardioides guangzhouensis sp. nov., an actinobacterium isolated from soil.</title>
        <authorList>
            <person name="Fu Y."/>
            <person name="Cai Y."/>
            <person name="Lin Z."/>
            <person name="Chen P."/>
        </authorList>
    </citation>
    <scope>NUCLEOTIDE SEQUENCE [LARGE SCALE GENOMIC DNA]</scope>
    <source>
        <strain evidence="3 4">130</strain>
    </source>
</reference>
<organism evidence="3 4">
    <name type="scientific">Nocardioides guangzhouensis</name>
    <dbReference type="NCBI Taxonomy" id="2497878"/>
    <lineage>
        <taxon>Bacteria</taxon>
        <taxon>Bacillati</taxon>
        <taxon>Actinomycetota</taxon>
        <taxon>Actinomycetes</taxon>
        <taxon>Propionibacteriales</taxon>
        <taxon>Nocardioidaceae</taxon>
        <taxon>Nocardioides</taxon>
    </lineage>
</organism>
<proteinExistence type="predicted"/>
<dbReference type="GO" id="GO:0003677">
    <property type="term" value="F:DNA binding"/>
    <property type="evidence" value="ECO:0007669"/>
    <property type="project" value="UniProtKB-KW"/>
</dbReference>
<dbReference type="Pfam" id="PF13411">
    <property type="entry name" value="MerR_1"/>
    <property type="match status" value="1"/>
</dbReference>
<dbReference type="OrthoDB" id="6716891at2"/>
<dbReference type="SUPFAM" id="SSF46955">
    <property type="entry name" value="Putative DNA-binding domain"/>
    <property type="match status" value="1"/>
</dbReference>
<gene>
    <name evidence="3" type="ORF">EKO23_06070</name>
</gene>
<name>A0A4Q4ZJB7_9ACTN</name>
<evidence type="ECO:0000313" key="3">
    <source>
        <dbReference type="EMBL" id="RYP87596.1"/>
    </source>
</evidence>
<dbReference type="Proteomes" id="UP000295198">
    <property type="component" value="Unassembled WGS sequence"/>
</dbReference>
<dbReference type="SMART" id="SM00422">
    <property type="entry name" value="HTH_MERR"/>
    <property type="match status" value="1"/>
</dbReference>
<dbReference type="EMBL" id="SDKM01000006">
    <property type="protein sequence ID" value="RYP87596.1"/>
    <property type="molecule type" value="Genomic_DNA"/>
</dbReference>
<dbReference type="InterPro" id="IPR047057">
    <property type="entry name" value="MerR_fam"/>
</dbReference>
<dbReference type="PROSITE" id="PS50937">
    <property type="entry name" value="HTH_MERR_2"/>
    <property type="match status" value="1"/>
</dbReference>
<accession>A0A4Q4ZJB7</accession>
<feature type="domain" description="HTH merR-type" evidence="2">
    <location>
        <begin position="11"/>
        <end position="79"/>
    </location>
</feature>
<evidence type="ECO:0000256" key="1">
    <source>
        <dbReference type="ARBA" id="ARBA00023125"/>
    </source>
</evidence>
<sequence length="240" mass="27163">MTAQHDLDDEMLTVDDLALVTGTTVRTCRYYATLGLLPPPVRRGRVAYYDTRHRSRLDLIKALQDHGFTLSAIERYLARVPVDASPETLAMQRAILTSWSPEPTEELSLRQLETRAGRPLGDDVLDHLLASGSLERRGDRYAVLPGFDVALEILELDIPVEGILAATEAIQRHTEALAEELTEIFRHQVLRPYREARHSDLDDARFESTMSRLRQLTLEAIVSGFQRASNQVISRSFLRD</sequence>
<protein>
    <submittedName>
        <fullName evidence="3">MerR family transcriptional regulator</fullName>
    </submittedName>
</protein>
<dbReference type="InterPro" id="IPR009061">
    <property type="entry name" value="DNA-bd_dom_put_sf"/>
</dbReference>
<dbReference type="InterPro" id="IPR000551">
    <property type="entry name" value="MerR-type_HTH_dom"/>
</dbReference>
<dbReference type="Gene3D" id="1.10.1660.10">
    <property type="match status" value="1"/>
</dbReference>
<evidence type="ECO:0000259" key="2">
    <source>
        <dbReference type="PROSITE" id="PS50937"/>
    </source>
</evidence>
<keyword evidence="4" id="KW-1185">Reference proteome</keyword>
<dbReference type="GO" id="GO:0003700">
    <property type="term" value="F:DNA-binding transcription factor activity"/>
    <property type="evidence" value="ECO:0007669"/>
    <property type="project" value="InterPro"/>
</dbReference>
<dbReference type="RefSeq" id="WP_134715131.1">
    <property type="nucleotide sequence ID" value="NZ_SDKM01000006.1"/>
</dbReference>
<evidence type="ECO:0000313" key="4">
    <source>
        <dbReference type="Proteomes" id="UP000295198"/>
    </source>
</evidence>